<evidence type="ECO:0000256" key="1">
    <source>
        <dbReference type="SAM" id="Phobius"/>
    </source>
</evidence>
<feature type="transmembrane region" description="Helical" evidence="1">
    <location>
        <begin position="44"/>
        <end position="65"/>
    </location>
</feature>
<gene>
    <name evidence="2" type="ORF">JTE90_025850</name>
</gene>
<keyword evidence="1" id="KW-1133">Transmembrane helix</keyword>
<sequence length="104" mass="11450">MNTTIVNATKAAAGAVTVRSRIVCSVFFLLYLRKKVKKKVKGITTQFVVIIIGLRDMTAFTFGLVSYDFMVCSACVVVVLLLTLFLLMICLLSVALNENRAARL</sequence>
<dbReference type="AlphaFoldDB" id="A0AAV6UL08"/>
<feature type="transmembrane region" description="Helical" evidence="1">
    <location>
        <begin position="71"/>
        <end position="96"/>
    </location>
</feature>
<comment type="caution">
    <text evidence="2">The sequence shown here is derived from an EMBL/GenBank/DDBJ whole genome shotgun (WGS) entry which is preliminary data.</text>
</comment>
<protein>
    <recommendedName>
        <fullName evidence="4">NADH dehydrogenase subunit 6</fullName>
    </recommendedName>
</protein>
<evidence type="ECO:0000313" key="2">
    <source>
        <dbReference type="EMBL" id="KAG8185175.1"/>
    </source>
</evidence>
<reference evidence="2 3" key="1">
    <citation type="journal article" date="2022" name="Nat. Ecol. Evol.">
        <title>A masculinizing supergene underlies an exaggerated male reproductive morph in a spider.</title>
        <authorList>
            <person name="Hendrickx F."/>
            <person name="De Corte Z."/>
            <person name="Sonet G."/>
            <person name="Van Belleghem S.M."/>
            <person name="Kostlbacher S."/>
            <person name="Vangestel C."/>
        </authorList>
    </citation>
    <scope>NUCLEOTIDE SEQUENCE [LARGE SCALE GENOMIC DNA]</scope>
    <source>
        <strain evidence="2">W744_W776</strain>
    </source>
</reference>
<dbReference type="Proteomes" id="UP000827092">
    <property type="component" value="Unassembled WGS sequence"/>
</dbReference>
<evidence type="ECO:0008006" key="4">
    <source>
        <dbReference type="Google" id="ProtNLM"/>
    </source>
</evidence>
<evidence type="ECO:0000313" key="3">
    <source>
        <dbReference type="Proteomes" id="UP000827092"/>
    </source>
</evidence>
<keyword evidence="1" id="KW-0812">Transmembrane</keyword>
<name>A0AAV6UL08_9ARAC</name>
<dbReference type="EMBL" id="JAFNEN010000343">
    <property type="protein sequence ID" value="KAG8185175.1"/>
    <property type="molecule type" value="Genomic_DNA"/>
</dbReference>
<keyword evidence="3" id="KW-1185">Reference proteome</keyword>
<accession>A0AAV6UL08</accession>
<proteinExistence type="predicted"/>
<keyword evidence="1" id="KW-0472">Membrane</keyword>
<organism evidence="2 3">
    <name type="scientific">Oedothorax gibbosus</name>
    <dbReference type="NCBI Taxonomy" id="931172"/>
    <lineage>
        <taxon>Eukaryota</taxon>
        <taxon>Metazoa</taxon>
        <taxon>Ecdysozoa</taxon>
        <taxon>Arthropoda</taxon>
        <taxon>Chelicerata</taxon>
        <taxon>Arachnida</taxon>
        <taxon>Araneae</taxon>
        <taxon>Araneomorphae</taxon>
        <taxon>Entelegynae</taxon>
        <taxon>Araneoidea</taxon>
        <taxon>Linyphiidae</taxon>
        <taxon>Erigoninae</taxon>
        <taxon>Oedothorax</taxon>
    </lineage>
</organism>